<protein>
    <submittedName>
        <fullName evidence="3">GNAT family N-acetyltransferase</fullName>
    </submittedName>
</protein>
<reference evidence="3 5" key="3">
    <citation type="submission" date="2020-12" db="EMBL/GenBank/DDBJ databases">
        <title>Draft genome sequences of nine environmental bacterial isolates colonizing plastic.</title>
        <authorList>
            <person name="Borre I."/>
            <person name="Sonnenschein E.C."/>
        </authorList>
    </citation>
    <scope>NUCLEOTIDE SEQUENCE [LARGE SCALE GENOMIC DNA]</scope>
    <source>
        <strain evidence="3 5">IB30</strain>
    </source>
</reference>
<evidence type="ECO:0000313" key="4">
    <source>
        <dbReference type="Proteomes" id="UP000622604"/>
    </source>
</evidence>
<dbReference type="InterPro" id="IPR016181">
    <property type="entry name" value="Acyl_CoA_acyltransferase"/>
</dbReference>
<evidence type="ECO:0000313" key="2">
    <source>
        <dbReference type="EMBL" id="GGZ65583.1"/>
    </source>
</evidence>
<proteinExistence type="predicted"/>
<evidence type="ECO:0000259" key="1">
    <source>
        <dbReference type="Pfam" id="PF13480"/>
    </source>
</evidence>
<reference evidence="2" key="1">
    <citation type="journal article" date="2014" name="Int. J. Syst. Evol. Microbiol.">
        <title>Complete genome sequence of Corynebacterium casei LMG S-19264T (=DSM 44701T), isolated from a smear-ripened cheese.</title>
        <authorList>
            <consortium name="US DOE Joint Genome Institute (JGI-PGF)"/>
            <person name="Walter F."/>
            <person name="Albersmeier A."/>
            <person name="Kalinowski J."/>
            <person name="Ruckert C."/>
        </authorList>
    </citation>
    <scope>NUCLEOTIDE SEQUENCE</scope>
    <source>
        <strain evidence="2">KCTC 32337</strain>
    </source>
</reference>
<comment type="caution">
    <text evidence="2">The sequence shown here is derived from an EMBL/GenBank/DDBJ whole genome shotgun (WGS) entry which is preliminary data.</text>
</comment>
<dbReference type="Pfam" id="PF13480">
    <property type="entry name" value="Acetyltransf_6"/>
    <property type="match status" value="1"/>
</dbReference>
<sequence>MVIAAYQGSDCVGLALAAQRKTPSSTGCKIKQLWLHRSGEQAIDQVWIEHNDFLVQRDNKAQIRLAMFEYLYAQKTLWQELYFGLAESSVIDTLTAKSTFYREVISSPDFEVDLLNKSHLNDYLADLSKNTRSQIRRTEKLLSQTGDLILALAENDTQKKQFLHDIAQLHKEKWRNTEFGSGFDNPIFERFHQQLIFEEKETNKTRIYCLMLDKKPMAYIYILIHDKTWYFYLSAMKSHHDNRVKVGLLAHAYIIQQAISEGVAKYSFLAGEARYKRSLSNQPEASQKLICFYQPTLFMRTREFVRSAKSVLKNLLRH</sequence>
<name>A0A8H9IA96_9ALTE</name>
<evidence type="ECO:0000313" key="3">
    <source>
        <dbReference type="EMBL" id="MBJ2134961.1"/>
    </source>
</evidence>
<feature type="domain" description="BioF2-like acetyltransferase" evidence="1">
    <location>
        <begin position="129"/>
        <end position="277"/>
    </location>
</feature>
<reference evidence="2" key="2">
    <citation type="submission" date="2020-09" db="EMBL/GenBank/DDBJ databases">
        <authorList>
            <person name="Sun Q."/>
            <person name="Kim S."/>
        </authorList>
    </citation>
    <scope>NUCLEOTIDE SEQUENCE</scope>
    <source>
        <strain evidence="2">KCTC 32337</strain>
    </source>
</reference>
<dbReference type="RefSeq" id="WP_191866161.1">
    <property type="nucleotide sequence ID" value="NZ_BMZC01000006.1"/>
</dbReference>
<dbReference type="SUPFAM" id="SSF55729">
    <property type="entry name" value="Acyl-CoA N-acyltransferases (Nat)"/>
    <property type="match status" value="1"/>
</dbReference>
<dbReference type="EMBL" id="BMZC01000006">
    <property type="protein sequence ID" value="GGZ65583.1"/>
    <property type="molecule type" value="Genomic_DNA"/>
</dbReference>
<dbReference type="EMBL" id="JAEILT010000001">
    <property type="protein sequence ID" value="MBJ2134961.1"/>
    <property type="molecule type" value="Genomic_DNA"/>
</dbReference>
<gene>
    <name evidence="2" type="ORF">GCM10011274_24810</name>
    <name evidence="3" type="ORF">JEU11_00700</name>
</gene>
<dbReference type="Proteomes" id="UP000622604">
    <property type="component" value="Unassembled WGS sequence"/>
</dbReference>
<dbReference type="InterPro" id="IPR038740">
    <property type="entry name" value="BioF2-like_GNAT_dom"/>
</dbReference>
<evidence type="ECO:0000313" key="5">
    <source>
        <dbReference type="Proteomes" id="UP000649232"/>
    </source>
</evidence>
<dbReference type="AlphaFoldDB" id="A0A8H9IA96"/>
<organism evidence="2 4">
    <name type="scientific">Paraglaciecola chathamensis</name>
    <dbReference type="NCBI Taxonomy" id="368405"/>
    <lineage>
        <taxon>Bacteria</taxon>
        <taxon>Pseudomonadati</taxon>
        <taxon>Pseudomonadota</taxon>
        <taxon>Gammaproteobacteria</taxon>
        <taxon>Alteromonadales</taxon>
        <taxon>Alteromonadaceae</taxon>
        <taxon>Paraglaciecola</taxon>
    </lineage>
</organism>
<dbReference type="Proteomes" id="UP000649232">
    <property type="component" value="Unassembled WGS sequence"/>
</dbReference>
<accession>A0A8H9IA96</accession>
<dbReference type="Gene3D" id="3.40.630.30">
    <property type="match status" value="1"/>
</dbReference>